<dbReference type="EMBL" id="CALNXI010003618">
    <property type="protein sequence ID" value="CAH3193853.1"/>
    <property type="molecule type" value="Genomic_DNA"/>
</dbReference>
<reference evidence="2 3" key="1">
    <citation type="submission" date="2022-05" db="EMBL/GenBank/DDBJ databases">
        <authorList>
            <consortium name="Genoscope - CEA"/>
            <person name="William W."/>
        </authorList>
    </citation>
    <scope>NUCLEOTIDE SEQUENCE [LARGE SCALE GENOMIC DNA]</scope>
</reference>
<evidence type="ECO:0000256" key="1">
    <source>
        <dbReference type="SAM" id="MobiDB-lite"/>
    </source>
</evidence>
<dbReference type="Proteomes" id="UP001159427">
    <property type="component" value="Unassembled WGS sequence"/>
</dbReference>
<keyword evidence="3" id="KW-1185">Reference proteome</keyword>
<feature type="compositionally biased region" description="Basic and acidic residues" evidence="1">
    <location>
        <begin position="32"/>
        <end position="43"/>
    </location>
</feature>
<protein>
    <submittedName>
        <fullName evidence="2">Uncharacterized protein</fullName>
    </submittedName>
</protein>
<organism evidence="2 3">
    <name type="scientific">Porites evermanni</name>
    <dbReference type="NCBI Taxonomy" id="104178"/>
    <lineage>
        <taxon>Eukaryota</taxon>
        <taxon>Metazoa</taxon>
        <taxon>Cnidaria</taxon>
        <taxon>Anthozoa</taxon>
        <taxon>Hexacorallia</taxon>
        <taxon>Scleractinia</taxon>
        <taxon>Fungiina</taxon>
        <taxon>Poritidae</taxon>
        <taxon>Porites</taxon>
    </lineage>
</organism>
<feature type="region of interest" description="Disordered" evidence="1">
    <location>
        <begin position="1"/>
        <end position="63"/>
    </location>
</feature>
<name>A0ABN8STE4_9CNID</name>
<accession>A0ABN8STE4</accession>
<evidence type="ECO:0000313" key="2">
    <source>
        <dbReference type="EMBL" id="CAH3193853.1"/>
    </source>
</evidence>
<proteinExistence type="predicted"/>
<comment type="caution">
    <text evidence="2">The sequence shown here is derived from an EMBL/GenBank/DDBJ whole genome shotgun (WGS) entry which is preliminary data.</text>
</comment>
<evidence type="ECO:0000313" key="3">
    <source>
        <dbReference type="Proteomes" id="UP001159427"/>
    </source>
</evidence>
<gene>
    <name evidence="2" type="ORF">PEVE_00026660</name>
</gene>
<feature type="compositionally biased region" description="Polar residues" evidence="1">
    <location>
        <begin position="18"/>
        <end position="28"/>
    </location>
</feature>
<sequence>MGHRDCINPTKMAVEGSSIFTTSNPTTHSGKKKADDKPAEKSCRKGKRQRRDEPEPTGSFAGEFQTAIMEMWKRSIEQDNKRFERSAEMFREAQNKQMDQTNAILTGFKDIFKDLLSK</sequence>